<dbReference type="Pfam" id="PF01535">
    <property type="entry name" value="PPR"/>
    <property type="match status" value="4"/>
</dbReference>
<feature type="region of interest" description="Disordered" evidence="3">
    <location>
        <begin position="1"/>
        <end position="31"/>
    </location>
</feature>
<sequence>MGWRRFPQPPVSSDPCSSSSPSSFSSSKFPLLPCPTPTGISSLRSETLLRVLSISTGVPPGRRPYPPAAAAAVSAPSRRKQGGDSGAGPLPSLLRRLDSSGDSPGGGGGVREILDPLAGRLTPKELTVLLKEQRDWRRALQIFQWMRSQGELYLPNPIHYNVVLRALGRAQEWDELRRCWIDMARDGVLATNTTYGILIDVFGKAGLAREALLWLRHMRSRGLFPDEVTMNTAVRVLKDSREFDLGEKVFADWCTGKVDVAALEGPLLGGGRPGADDSLNPRQFLLSEMLRSGGKRAAPLAAAAAEEEPPARRRPRLAATFNTLIDLYGKAGRLGDASEAFAEMLRSGVTPDTTTFNTMMNICGAHELLPEAEALLEKMEERGIRPDAKTFNIFMSLHAAAGDLPAVLAYYRRLVGCGLRRDAATQRILLGELCGRKMVREAEGVIEELRAGGEPLDEQLLPVVTRMYVEQGLLAQAAAFLAEHCAGRTISSKNYAAVADVFAERGLWAEAEAVFSSAEGRRRREAAEYNVMIKAYGRAKLYDRACALFERMPGRGVWPDECTYNSMIQMLAAGDQPERAGKLLGRMMREARMSPRRETFSAVVASCARAGMSEPAEEIFEEMRRCGVPPNEVVYGSLIDALAAADDAGGARRRLAEMEASGLAANRIVLTSLIKAHRRSGDWREAQRVYARIGGLEGGADAVAGNYMIGVYADLGMVTEARAVLADLSSGGRADAASYAAMVRLYRNMGMLDEAAGAAEQMRRAGLLSDGASFGTAVAAFAGAGRLRDCAELLHQMQNLGIPPDPATFRAMFALLRKAGVPPEAVSQLESAFADGKPLVRPALMTLVLSAAGLHGLALRSCEDLLLAGGGAALPGGTFACNAAIAAFGAGGETGKALNLFMRMLDEGLLPDVVTYISLAVCYGGAGFVEGLNRIYGKLKHGEIAPNRSLFEAVTAGYRAAGRPDLAEVVEQEMRFSMAAGDETRSGPGDSAAEDL</sequence>
<protein>
    <submittedName>
        <fullName evidence="4">Uncharacterized protein</fullName>
    </submittedName>
</protein>
<feature type="repeat" description="PPR" evidence="2">
    <location>
        <begin position="877"/>
        <end position="911"/>
    </location>
</feature>
<dbReference type="Pfam" id="PF13041">
    <property type="entry name" value="PPR_2"/>
    <property type="match status" value="3"/>
</dbReference>
<feature type="repeat" description="PPR" evidence="2">
    <location>
        <begin position="735"/>
        <end position="769"/>
    </location>
</feature>
<keyword evidence="5" id="KW-1185">Reference proteome</keyword>
<dbReference type="Gene3D" id="1.25.40.10">
    <property type="entry name" value="Tetratricopeptide repeat domain"/>
    <property type="match status" value="6"/>
</dbReference>
<evidence type="ECO:0000256" key="2">
    <source>
        <dbReference type="PROSITE-ProRule" id="PRU00708"/>
    </source>
</evidence>
<evidence type="ECO:0000256" key="1">
    <source>
        <dbReference type="ARBA" id="ARBA00022737"/>
    </source>
</evidence>
<keyword evidence="1" id="KW-0677">Repeat</keyword>
<dbReference type="PANTHER" id="PTHR47933:SF34">
    <property type="entry name" value="PENTACOTRIPEPTIDE-REPEAT REGION OF PRORP DOMAIN-CONTAINING PROTEIN"/>
    <property type="match status" value="1"/>
</dbReference>
<feature type="repeat" description="PPR" evidence="2">
    <location>
        <begin position="596"/>
        <end position="630"/>
    </location>
</feature>
<dbReference type="InterPro" id="IPR051240">
    <property type="entry name" value="Mito_RNA-Proc/Resp"/>
</dbReference>
<dbReference type="AlphaFoldDB" id="A0A7I8K534"/>
<feature type="repeat" description="PPR" evidence="2">
    <location>
        <begin position="525"/>
        <end position="559"/>
    </location>
</feature>
<feature type="repeat" description="PPR" evidence="2">
    <location>
        <begin position="352"/>
        <end position="386"/>
    </location>
</feature>
<gene>
    <name evidence="4" type="ORF">SI8410_02003499</name>
</gene>
<dbReference type="OrthoDB" id="185373at2759"/>
<dbReference type="InterPro" id="IPR011990">
    <property type="entry name" value="TPR-like_helical_dom_sf"/>
</dbReference>
<dbReference type="InterPro" id="IPR002885">
    <property type="entry name" value="PPR_rpt"/>
</dbReference>
<organism evidence="4 5">
    <name type="scientific">Spirodela intermedia</name>
    <name type="common">Intermediate duckweed</name>
    <dbReference type="NCBI Taxonomy" id="51605"/>
    <lineage>
        <taxon>Eukaryota</taxon>
        <taxon>Viridiplantae</taxon>
        <taxon>Streptophyta</taxon>
        <taxon>Embryophyta</taxon>
        <taxon>Tracheophyta</taxon>
        <taxon>Spermatophyta</taxon>
        <taxon>Magnoliopsida</taxon>
        <taxon>Liliopsida</taxon>
        <taxon>Araceae</taxon>
        <taxon>Lemnoideae</taxon>
        <taxon>Spirodela</taxon>
    </lineage>
</organism>
<evidence type="ECO:0000313" key="4">
    <source>
        <dbReference type="EMBL" id="CAA7392363.1"/>
    </source>
</evidence>
<feature type="repeat" description="PPR" evidence="2">
    <location>
        <begin position="770"/>
        <end position="804"/>
    </location>
</feature>
<feature type="repeat" description="PPR" evidence="2">
    <location>
        <begin position="317"/>
        <end position="351"/>
    </location>
</feature>
<dbReference type="EMBL" id="LR746265">
    <property type="protein sequence ID" value="CAA7392363.1"/>
    <property type="molecule type" value="Genomic_DNA"/>
</dbReference>
<dbReference type="PROSITE" id="PS51375">
    <property type="entry name" value="PPR"/>
    <property type="match status" value="10"/>
</dbReference>
<dbReference type="PANTHER" id="PTHR47933">
    <property type="entry name" value="PENTATRICOPEPTIDE REPEAT-CONTAINING PROTEIN 1, MITOCHONDRIAL"/>
    <property type="match status" value="1"/>
</dbReference>
<dbReference type="NCBIfam" id="TIGR00756">
    <property type="entry name" value="PPR"/>
    <property type="match status" value="7"/>
</dbReference>
<evidence type="ECO:0000313" key="5">
    <source>
        <dbReference type="Proteomes" id="UP000663760"/>
    </source>
</evidence>
<dbReference type="GO" id="GO:0003729">
    <property type="term" value="F:mRNA binding"/>
    <property type="evidence" value="ECO:0007669"/>
    <property type="project" value="TreeGrafter"/>
</dbReference>
<feature type="repeat" description="PPR" evidence="2">
    <location>
        <begin position="560"/>
        <end position="595"/>
    </location>
</feature>
<feature type="region of interest" description="Disordered" evidence="3">
    <location>
        <begin position="56"/>
        <end position="111"/>
    </location>
</feature>
<dbReference type="Proteomes" id="UP000663760">
    <property type="component" value="Chromosome 2"/>
</dbReference>
<proteinExistence type="predicted"/>
<feature type="repeat" description="PPR" evidence="2">
    <location>
        <begin position="191"/>
        <end position="225"/>
    </location>
</feature>
<feature type="repeat" description="PPR" evidence="2">
    <location>
        <begin position="156"/>
        <end position="190"/>
    </location>
</feature>
<feature type="compositionally biased region" description="Low complexity" evidence="3">
    <location>
        <begin position="13"/>
        <end position="31"/>
    </location>
</feature>
<reference evidence="4" key="1">
    <citation type="submission" date="2020-02" db="EMBL/GenBank/DDBJ databases">
        <authorList>
            <person name="Scholz U."/>
            <person name="Mascher M."/>
            <person name="Fiebig A."/>
        </authorList>
    </citation>
    <scope>NUCLEOTIDE SEQUENCE</scope>
</reference>
<name>A0A7I8K534_SPIIN</name>
<accession>A0A7I8K534</accession>
<evidence type="ECO:0000256" key="3">
    <source>
        <dbReference type="SAM" id="MobiDB-lite"/>
    </source>
</evidence>